<sequence>MKKIVSSAIIQLRRLLVVGLVSLSLWSAALVAPAQAADTNDYYTNDRGSLQTTERYDQIQPKAGGMNEFDDVDPRRDTKAAEAKAKELTSSTKRIQSRPSDPLEPARETIGGIKENIKGAASDLLD</sequence>
<evidence type="ECO:0000313" key="4">
    <source>
        <dbReference type="Proteomes" id="UP000050465"/>
    </source>
</evidence>
<feature type="region of interest" description="Disordered" evidence="1">
    <location>
        <begin position="48"/>
        <end position="126"/>
    </location>
</feature>
<accession>A0A0P7ZJA1</accession>
<protein>
    <submittedName>
        <fullName evidence="3">Uncharacterized protein</fullName>
    </submittedName>
</protein>
<feature type="compositionally biased region" description="Basic and acidic residues" evidence="1">
    <location>
        <begin position="72"/>
        <end position="87"/>
    </location>
</feature>
<organism evidence="3 4">
    <name type="scientific">Phormidesmis priestleyi Ana</name>
    <dbReference type="NCBI Taxonomy" id="1666911"/>
    <lineage>
        <taxon>Bacteria</taxon>
        <taxon>Bacillati</taxon>
        <taxon>Cyanobacteriota</taxon>
        <taxon>Cyanophyceae</taxon>
        <taxon>Leptolyngbyales</taxon>
        <taxon>Leptolyngbyaceae</taxon>
        <taxon>Phormidesmis</taxon>
    </lineage>
</organism>
<dbReference type="EMBL" id="LJZR01000041">
    <property type="protein sequence ID" value="KPQ32971.1"/>
    <property type="molecule type" value="Genomic_DNA"/>
</dbReference>
<evidence type="ECO:0000313" key="3">
    <source>
        <dbReference type="EMBL" id="KPQ32971.1"/>
    </source>
</evidence>
<feature type="signal peptide" evidence="2">
    <location>
        <begin position="1"/>
        <end position="36"/>
    </location>
</feature>
<feature type="chain" id="PRO_5006147224" evidence="2">
    <location>
        <begin position="37"/>
        <end position="126"/>
    </location>
</feature>
<keyword evidence="2" id="KW-0732">Signal</keyword>
<gene>
    <name evidence="3" type="ORF">HLUCCA11_19955</name>
</gene>
<name>A0A0P7ZJA1_9CYAN</name>
<feature type="compositionally biased region" description="Polar residues" evidence="1">
    <location>
        <begin position="88"/>
        <end position="99"/>
    </location>
</feature>
<dbReference type="Proteomes" id="UP000050465">
    <property type="component" value="Unassembled WGS sequence"/>
</dbReference>
<reference evidence="3 4" key="1">
    <citation type="submission" date="2015-09" db="EMBL/GenBank/DDBJ databases">
        <title>Identification and resolution of microdiversity through metagenomic sequencing of parallel consortia.</title>
        <authorList>
            <person name="Nelson W.C."/>
            <person name="Romine M.F."/>
            <person name="Lindemann S.R."/>
        </authorList>
    </citation>
    <scope>NUCLEOTIDE SEQUENCE [LARGE SCALE GENOMIC DNA]</scope>
    <source>
        <strain evidence="3">Ana</strain>
    </source>
</reference>
<dbReference type="AlphaFoldDB" id="A0A0P7ZJA1"/>
<proteinExistence type="predicted"/>
<evidence type="ECO:0000256" key="1">
    <source>
        <dbReference type="SAM" id="MobiDB-lite"/>
    </source>
</evidence>
<comment type="caution">
    <text evidence="3">The sequence shown here is derived from an EMBL/GenBank/DDBJ whole genome shotgun (WGS) entry which is preliminary data.</text>
</comment>
<evidence type="ECO:0000256" key="2">
    <source>
        <dbReference type="SAM" id="SignalP"/>
    </source>
</evidence>